<evidence type="ECO:0000313" key="12">
    <source>
        <dbReference type="EMBL" id="AMK11019.1"/>
    </source>
</evidence>
<dbReference type="Proteomes" id="UP000295506">
    <property type="component" value="Unassembled WGS sequence"/>
</dbReference>
<feature type="domain" description="4Fe-4S ferredoxin-type" evidence="11">
    <location>
        <begin position="347"/>
        <end position="377"/>
    </location>
</feature>
<evidence type="ECO:0000256" key="5">
    <source>
        <dbReference type="ARBA" id="ARBA00022729"/>
    </source>
</evidence>
<keyword evidence="6" id="KW-0677">Repeat</keyword>
<comment type="subcellular location">
    <subcellularLocation>
        <location evidence="1">Cell membrane</location>
    </subcellularLocation>
</comment>
<dbReference type="OrthoDB" id="9815745at2"/>
<dbReference type="EMBL" id="SOBK01000001">
    <property type="protein sequence ID" value="TDT92025.1"/>
    <property type="molecule type" value="Genomic_DNA"/>
</dbReference>
<dbReference type="Pfam" id="PF12838">
    <property type="entry name" value="Fer4_7"/>
    <property type="match status" value="1"/>
</dbReference>
<evidence type="ECO:0000256" key="8">
    <source>
        <dbReference type="ARBA" id="ARBA00023014"/>
    </source>
</evidence>
<keyword evidence="9" id="KW-0472">Membrane</keyword>
<evidence type="ECO:0000313" key="14">
    <source>
        <dbReference type="Proteomes" id="UP000055611"/>
    </source>
</evidence>
<sequence length="484" mass="54355">MSDNTRHGDVKRRDFVKMLGGLGAGFGVSGFTMLANREKAFASDGNDEPDIRSKLNTIDSPIQVDEKRYERFNQKNLAYNLLSRETNQNCVMKMFQKGVTYWKSGQTGYEIPEMDPEDARTMMAFMWGANSMNVITGAFGEGEENKGALSWTGEIDFVDEHFNHHFPPPTMTDPAKLTRLVKQMARLSGADLVGICRFNKKWIYSEVQRNPMVPDQPITKKITFEDVDQPKELADRLIIPSDVSHAVVMGYEQARLLGQTSPSILNMAASGLGYSRMGFSSVTLANYIRAQGYWAIPCKNGVGPSVPFAIEAGLGQDGRSGLLITPEFGPNVRLDKVLTNMPLVPDKPIDLGVYEFCNYCKKCARECPSKAISMADRTWEGPTPMSMVGVYKWYNDHRKCLSFWMENGNNCGNCVAVCPFTKGDFWTHKLTEWTIKNIPVADGLWLTLDDAFHYGERRDANEVLRDVDITPYGIEKDKFAKSKL</sequence>
<evidence type="ECO:0000256" key="7">
    <source>
        <dbReference type="ARBA" id="ARBA00023004"/>
    </source>
</evidence>
<dbReference type="EMBL" id="CP014206">
    <property type="protein sequence ID" value="AMK11019.1"/>
    <property type="molecule type" value="Genomic_DNA"/>
</dbReference>
<evidence type="ECO:0000259" key="11">
    <source>
        <dbReference type="PROSITE" id="PS51379"/>
    </source>
</evidence>
<keyword evidence="2" id="KW-1003">Cell membrane</keyword>
<evidence type="ECO:0000256" key="1">
    <source>
        <dbReference type="ARBA" id="ARBA00004236"/>
    </source>
</evidence>
<dbReference type="PANTHER" id="PTHR42827">
    <property type="entry name" value="IRON-SULFUR CLUSTER-BINDING PROTEIN-RELATED"/>
    <property type="match status" value="1"/>
</dbReference>
<dbReference type="InterPro" id="IPR006311">
    <property type="entry name" value="TAT_signal"/>
</dbReference>
<dbReference type="NCBIfam" id="TIGR02486">
    <property type="entry name" value="RDH"/>
    <property type="match status" value="1"/>
</dbReference>
<evidence type="ECO:0000256" key="9">
    <source>
        <dbReference type="ARBA" id="ARBA00023136"/>
    </source>
</evidence>
<keyword evidence="4" id="KW-0479">Metal-binding</keyword>
<evidence type="ECO:0000256" key="6">
    <source>
        <dbReference type="ARBA" id="ARBA00022737"/>
    </source>
</evidence>
<comment type="cofactor">
    <cofactor evidence="10">
        <name>corrinoid</name>
        <dbReference type="ChEBI" id="CHEBI:33913"/>
    </cofactor>
</comment>
<keyword evidence="8" id="KW-0411">Iron-sulfur</keyword>
<dbReference type="PROSITE" id="PS51318">
    <property type="entry name" value="TAT"/>
    <property type="match status" value="1"/>
</dbReference>
<dbReference type="AlphaFoldDB" id="A0A126QMH3"/>
<organism evidence="13 15">
    <name type="scientific">Pseudodesulfovibrio indicus</name>
    <dbReference type="NCBI Taxonomy" id="1716143"/>
    <lineage>
        <taxon>Bacteria</taxon>
        <taxon>Pseudomonadati</taxon>
        <taxon>Thermodesulfobacteriota</taxon>
        <taxon>Desulfovibrionia</taxon>
        <taxon>Desulfovibrionales</taxon>
        <taxon>Desulfovibrionaceae</taxon>
    </lineage>
</organism>
<gene>
    <name evidence="12" type="ORF">AWY79_07790</name>
    <name evidence="13" type="ORF">EDC59_101429</name>
</gene>
<keyword evidence="14" id="KW-1185">Reference proteome</keyword>
<keyword evidence="3" id="KW-0004">4Fe-4S</keyword>
<reference evidence="13 15" key="2">
    <citation type="submission" date="2019-03" db="EMBL/GenBank/DDBJ databases">
        <title>Genomic Encyclopedia of Type Strains, Phase IV (KMG-IV): sequencing the most valuable type-strain genomes for metagenomic binning, comparative biology and taxonomic classification.</title>
        <authorList>
            <person name="Goeker M."/>
        </authorList>
    </citation>
    <scope>NUCLEOTIDE SEQUENCE [LARGE SCALE GENOMIC DNA]</scope>
    <source>
        <strain evidence="13 15">DSM 101483</strain>
    </source>
</reference>
<dbReference type="RefSeq" id="WP_066802196.1">
    <property type="nucleotide sequence ID" value="NZ_CP014206.1"/>
</dbReference>
<evidence type="ECO:0000256" key="3">
    <source>
        <dbReference type="ARBA" id="ARBA00022485"/>
    </source>
</evidence>
<dbReference type="PANTHER" id="PTHR42827:SF1">
    <property type="entry name" value="IRON-SULFUR CLUSTER-BINDING PROTEIN"/>
    <property type="match status" value="1"/>
</dbReference>
<dbReference type="SUPFAM" id="SSF54862">
    <property type="entry name" value="4Fe-4S ferredoxins"/>
    <property type="match status" value="1"/>
</dbReference>
<dbReference type="InterPro" id="IPR012832">
    <property type="entry name" value="RDH"/>
</dbReference>
<dbReference type="Gene3D" id="3.30.70.20">
    <property type="match status" value="1"/>
</dbReference>
<dbReference type="PROSITE" id="PS51379">
    <property type="entry name" value="4FE4S_FER_2"/>
    <property type="match status" value="1"/>
</dbReference>
<dbReference type="GO" id="GO:0046872">
    <property type="term" value="F:metal ion binding"/>
    <property type="evidence" value="ECO:0007669"/>
    <property type="project" value="UniProtKB-KW"/>
</dbReference>
<dbReference type="GO" id="GO:0005886">
    <property type="term" value="C:plasma membrane"/>
    <property type="evidence" value="ECO:0007669"/>
    <property type="project" value="UniProtKB-SubCell"/>
</dbReference>
<accession>A0A126QMH3</accession>
<dbReference type="GO" id="GO:0051539">
    <property type="term" value="F:4 iron, 4 sulfur cluster binding"/>
    <property type="evidence" value="ECO:0007669"/>
    <property type="project" value="UniProtKB-KW"/>
</dbReference>
<dbReference type="Proteomes" id="UP000055611">
    <property type="component" value="Chromosome"/>
</dbReference>
<evidence type="ECO:0000313" key="13">
    <source>
        <dbReference type="EMBL" id="TDT92025.1"/>
    </source>
</evidence>
<dbReference type="InterPro" id="IPR017900">
    <property type="entry name" value="4Fe4S_Fe_S_CS"/>
</dbReference>
<evidence type="ECO:0000313" key="15">
    <source>
        <dbReference type="Proteomes" id="UP000295506"/>
    </source>
</evidence>
<dbReference type="KEGG" id="dej:AWY79_07790"/>
<evidence type="ECO:0000256" key="10">
    <source>
        <dbReference type="ARBA" id="ARBA00029374"/>
    </source>
</evidence>
<name>A0A126QMH3_9BACT</name>
<keyword evidence="7" id="KW-0408">Iron</keyword>
<evidence type="ECO:0000256" key="2">
    <source>
        <dbReference type="ARBA" id="ARBA00022475"/>
    </source>
</evidence>
<reference evidence="12 14" key="1">
    <citation type="journal article" date="2016" name="Front. Microbiol.">
        <title>Genome Sequence of the Piezophilic, Mesophilic Sulfate-Reducing Bacterium Desulfovibrio indicus J2T.</title>
        <authorList>
            <person name="Cao J."/>
            <person name="Maignien L."/>
            <person name="Shao Z."/>
            <person name="Alain K."/>
            <person name="Jebbar M."/>
        </authorList>
    </citation>
    <scope>NUCLEOTIDE SEQUENCE [LARGE SCALE GENOMIC DNA]</scope>
    <source>
        <strain evidence="12 14">J2</strain>
    </source>
</reference>
<dbReference type="PROSITE" id="PS00198">
    <property type="entry name" value="4FE4S_FER_1"/>
    <property type="match status" value="1"/>
</dbReference>
<evidence type="ECO:0000256" key="4">
    <source>
        <dbReference type="ARBA" id="ARBA00022723"/>
    </source>
</evidence>
<protein>
    <submittedName>
        <fullName evidence="13">Reductive dehalogenase</fullName>
    </submittedName>
</protein>
<proteinExistence type="predicted"/>
<keyword evidence="5" id="KW-0732">Signal</keyword>
<dbReference type="InterPro" id="IPR017896">
    <property type="entry name" value="4Fe4S_Fe-S-bd"/>
</dbReference>